<dbReference type="PANTHER" id="PTHR23022:SF135">
    <property type="entry name" value="SI:DKEY-77F5.3"/>
    <property type="match status" value="1"/>
</dbReference>
<proteinExistence type="predicted"/>
<dbReference type="Gene3D" id="3.30.420.10">
    <property type="entry name" value="Ribonuclease H-like superfamily/Ribonuclease H"/>
    <property type="match status" value="1"/>
</dbReference>
<dbReference type="InterPro" id="IPR002492">
    <property type="entry name" value="Transposase_Tc1-like"/>
</dbReference>
<dbReference type="Proteomes" id="UP000887159">
    <property type="component" value="Unassembled WGS sequence"/>
</dbReference>
<comment type="caution">
    <text evidence="3">The sequence shown here is derived from an EMBL/GenBank/DDBJ whole genome shotgun (WGS) entry which is preliminary data.</text>
</comment>
<feature type="domain" description="Transposase Tc1-like" evidence="1">
    <location>
        <begin position="172"/>
        <end position="242"/>
    </location>
</feature>
<dbReference type="EMBL" id="BMAU01021435">
    <property type="protein sequence ID" value="GFY35909.1"/>
    <property type="molecule type" value="Genomic_DNA"/>
</dbReference>
<dbReference type="GO" id="GO:0006313">
    <property type="term" value="P:DNA transposition"/>
    <property type="evidence" value="ECO:0007669"/>
    <property type="project" value="InterPro"/>
</dbReference>
<dbReference type="GO" id="GO:0015074">
    <property type="term" value="P:DNA integration"/>
    <property type="evidence" value="ECO:0007669"/>
    <property type="project" value="InterPro"/>
</dbReference>
<evidence type="ECO:0000313" key="3">
    <source>
        <dbReference type="EMBL" id="GFY35909.1"/>
    </source>
</evidence>
<dbReference type="InterPro" id="IPR052338">
    <property type="entry name" value="Transposase_5"/>
</dbReference>
<accession>A0A8X6WKE0</accession>
<evidence type="ECO:0000259" key="2">
    <source>
        <dbReference type="Pfam" id="PF13358"/>
    </source>
</evidence>
<dbReference type="AlphaFoldDB" id="A0A8X6WKE0"/>
<evidence type="ECO:0000259" key="1">
    <source>
        <dbReference type="Pfam" id="PF01498"/>
    </source>
</evidence>
<dbReference type="PANTHER" id="PTHR23022">
    <property type="entry name" value="TRANSPOSABLE ELEMENT-RELATED"/>
    <property type="match status" value="1"/>
</dbReference>
<evidence type="ECO:0000313" key="4">
    <source>
        <dbReference type="Proteomes" id="UP000887159"/>
    </source>
</evidence>
<gene>
    <name evidence="3" type="ORF">TNCV_4842811</name>
</gene>
<name>A0A8X6WKE0_TRICX</name>
<feature type="domain" description="Tc1-like transposase DDE" evidence="2">
    <location>
        <begin position="252"/>
        <end position="390"/>
    </location>
</feature>
<organism evidence="3 4">
    <name type="scientific">Trichonephila clavipes</name>
    <name type="common">Golden silk orbweaver</name>
    <name type="synonym">Nephila clavipes</name>
    <dbReference type="NCBI Taxonomy" id="2585209"/>
    <lineage>
        <taxon>Eukaryota</taxon>
        <taxon>Metazoa</taxon>
        <taxon>Ecdysozoa</taxon>
        <taxon>Arthropoda</taxon>
        <taxon>Chelicerata</taxon>
        <taxon>Arachnida</taxon>
        <taxon>Araneae</taxon>
        <taxon>Araneomorphae</taxon>
        <taxon>Entelegynae</taxon>
        <taxon>Araneoidea</taxon>
        <taxon>Nephilidae</taxon>
        <taxon>Trichonephila</taxon>
    </lineage>
</organism>
<reference evidence="3" key="1">
    <citation type="submission" date="2020-08" db="EMBL/GenBank/DDBJ databases">
        <title>Multicomponent nature underlies the extraordinary mechanical properties of spider dragline silk.</title>
        <authorList>
            <person name="Kono N."/>
            <person name="Nakamura H."/>
            <person name="Mori M."/>
            <person name="Yoshida Y."/>
            <person name="Ohtoshi R."/>
            <person name="Malay A.D."/>
            <person name="Moran D.A.P."/>
            <person name="Tomita M."/>
            <person name="Numata K."/>
            <person name="Arakawa K."/>
        </authorList>
    </citation>
    <scope>NUCLEOTIDE SEQUENCE</scope>
</reference>
<keyword evidence="4" id="KW-1185">Reference proteome</keyword>
<dbReference type="Pfam" id="PF13358">
    <property type="entry name" value="DDE_3"/>
    <property type="match status" value="1"/>
</dbReference>
<protein>
    <submittedName>
        <fullName evidence="3">Transposable element Tcb2 transposase</fullName>
    </submittedName>
</protein>
<dbReference type="GO" id="GO:0003677">
    <property type="term" value="F:DNA binding"/>
    <property type="evidence" value="ECO:0007669"/>
    <property type="project" value="InterPro"/>
</dbReference>
<sequence>MSPDMSLLVIRIESEADLVTGKNSAEVYEAPTLLQTSLETKRDAWDKMMTLGATQEELRLTYTEAQQKALRSADKATTQGRKQSLQLNGSAQEALRKMVTVSWEKRRNSTLADIGGGQLDEWKWDCRRLMLLNVSMCLVATQRLWDQYQSEDSVSRRPVSGRPRATTPAEDRFLALSARRRRTTTVPQLVADHFQASGRRISATTVRNRLHNAGLYARRPVVCVTLNGRQRRNRLCWAREHVSWTQQQWASVLFTDESRFTMESDSGRLLIWREQRTRYHQSNTVERHSYRGGGILVWAGISLGGHTDLHEFHGGTVTGLRYRDETLDPYVRPYAAAIGNDFILMDDNARPHRARIVEEYLEDHGLERMEWPARSPDLNPIEHLWDYLGRGCCFKSSSKVVT</sequence>
<dbReference type="InterPro" id="IPR036397">
    <property type="entry name" value="RNaseH_sf"/>
</dbReference>
<dbReference type="Pfam" id="PF01498">
    <property type="entry name" value="HTH_Tnp_Tc3_2"/>
    <property type="match status" value="1"/>
</dbReference>
<dbReference type="InterPro" id="IPR038717">
    <property type="entry name" value="Tc1-like_DDE_dom"/>
</dbReference>